<sequence>MYIEVIKHSKKWITLSTISFIIFLGMFLIKGLNYGIDFTGGSLIQLNYTNSITLADINKELDGLSVEIPQLTSTARKVQVSQADNNVIIRTPEMSDKNTEVLLTKLQELGEYKLERAEKVGATIGEELKTSAIYALSIGGLLIVLYITMRYEFKFAIAGILTLLHDVTAALGVIALLGYEVDTPFIAAILTILGYSINDTIIIYDRIRESLRKKSDLTFGEVLNKSLNQVLVRSINTSVTTLLALVAILVFGGDSLRTFTTTLLVGIGVGTYSSIYISTPLVYLFEKKRDDKYEPKKDDDDDSHPEEKIVV</sequence>
<keyword evidence="2 10" id="KW-0813">Transport</keyword>
<dbReference type="InterPro" id="IPR048634">
    <property type="entry name" value="SecD_SecF_C"/>
</dbReference>
<evidence type="ECO:0000313" key="14">
    <source>
        <dbReference type="Proteomes" id="UP001279681"/>
    </source>
</evidence>
<name>A0ABU4W9X9_9FUSO</name>
<dbReference type="InterPro" id="IPR022813">
    <property type="entry name" value="SecD/SecF_arch_bac"/>
</dbReference>
<dbReference type="EMBL" id="JAVIKH010000009">
    <property type="protein sequence ID" value="MDX8336345.1"/>
    <property type="molecule type" value="Genomic_DNA"/>
</dbReference>
<feature type="transmembrane region" description="Helical" evidence="10">
    <location>
        <begin position="230"/>
        <end position="251"/>
    </location>
</feature>
<evidence type="ECO:0000259" key="12">
    <source>
        <dbReference type="PROSITE" id="PS50156"/>
    </source>
</evidence>
<dbReference type="PANTHER" id="PTHR30081">
    <property type="entry name" value="PROTEIN-EXPORT MEMBRANE PROTEIN SEC"/>
    <property type="match status" value="1"/>
</dbReference>
<dbReference type="InterPro" id="IPR000731">
    <property type="entry name" value="SSD"/>
</dbReference>
<evidence type="ECO:0000256" key="10">
    <source>
        <dbReference type="HAMAP-Rule" id="MF_01464"/>
    </source>
</evidence>
<evidence type="ECO:0000256" key="9">
    <source>
        <dbReference type="ARBA" id="ARBA00023136"/>
    </source>
</evidence>
<evidence type="ECO:0000256" key="5">
    <source>
        <dbReference type="ARBA" id="ARBA00022692"/>
    </source>
</evidence>
<keyword evidence="5 10" id="KW-0812">Transmembrane</keyword>
<evidence type="ECO:0000256" key="3">
    <source>
        <dbReference type="ARBA" id="ARBA00022475"/>
    </source>
</evidence>
<comment type="similarity">
    <text evidence="10">Belongs to the SecD/SecF family. SecF subfamily.</text>
</comment>
<dbReference type="NCBIfam" id="TIGR00966">
    <property type="entry name" value="transloc_SecF"/>
    <property type="match status" value="1"/>
</dbReference>
<keyword evidence="9 10" id="KW-0472">Membrane</keyword>
<comment type="subcellular location">
    <subcellularLocation>
        <location evidence="1 10">Cell membrane</location>
        <topology evidence="1 10">Multi-pass membrane protein</topology>
    </subcellularLocation>
</comment>
<keyword evidence="8 10" id="KW-0811">Translocation</keyword>
<dbReference type="Pfam" id="PF02355">
    <property type="entry name" value="SecD_SecF_C"/>
    <property type="match status" value="1"/>
</dbReference>
<keyword evidence="4" id="KW-0997">Cell inner membrane</keyword>
<dbReference type="PRINTS" id="PR01755">
    <property type="entry name" value="SECFTRNLCASE"/>
</dbReference>
<dbReference type="Gene3D" id="1.20.1640.10">
    <property type="entry name" value="Multidrug efflux transporter AcrB transmembrane domain"/>
    <property type="match status" value="1"/>
</dbReference>
<keyword evidence="6 10" id="KW-0653">Protein transport</keyword>
<evidence type="ECO:0000256" key="11">
    <source>
        <dbReference type="SAM" id="MobiDB-lite"/>
    </source>
</evidence>
<dbReference type="Proteomes" id="UP001279681">
    <property type="component" value="Unassembled WGS sequence"/>
</dbReference>
<organism evidence="13 14">
    <name type="scientific">Candidatus Cetobacterium colombiensis</name>
    <dbReference type="NCBI Taxonomy" id="3073100"/>
    <lineage>
        <taxon>Bacteria</taxon>
        <taxon>Fusobacteriati</taxon>
        <taxon>Fusobacteriota</taxon>
        <taxon>Fusobacteriia</taxon>
        <taxon>Fusobacteriales</taxon>
        <taxon>Fusobacteriaceae</taxon>
        <taxon>Cetobacterium</taxon>
    </lineage>
</organism>
<keyword evidence="14" id="KW-1185">Reference proteome</keyword>
<evidence type="ECO:0000256" key="6">
    <source>
        <dbReference type="ARBA" id="ARBA00022927"/>
    </source>
</evidence>
<protein>
    <recommendedName>
        <fullName evidence="10">Protein-export membrane protein SecF</fullName>
    </recommendedName>
</protein>
<dbReference type="InterPro" id="IPR055344">
    <property type="entry name" value="SecD_SecF_C_bact"/>
</dbReference>
<dbReference type="SUPFAM" id="SSF82866">
    <property type="entry name" value="Multidrug efflux transporter AcrB transmembrane domain"/>
    <property type="match status" value="1"/>
</dbReference>
<feature type="transmembrane region" description="Helical" evidence="10">
    <location>
        <begin position="155"/>
        <end position="179"/>
    </location>
</feature>
<accession>A0ABU4W9X9</accession>
<evidence type="ECO:0000256" key="1">
    <source>
        <dbReference type="ARBA" id="ARBA00004651"/>
    </source>
</evidence>
<reference evidence="14" key="1">
    <citation type="submission" date="2023-07" db="EMBL/GenBank/DDBJ databases">
        <authorList>
            <person name="Colorado M.A."/>
            <person name="Villamil L.M."/>
            <person name="Melo J.F."/>
            <person name="Rodriguez J.A."/>
            <person name="Ruiz R.Y."/>
        </authorList>
    </citation>
    <scope>NUCLEOTIDE SEQUENCE [LARGE SCALE GENOMIC DNA]</scope>
    <source>
        <strain evidence="14">C33</strain>
    </source>
</reference>
<evidence type="ECO:0000256" key="8">
    <source>
        <dbReference type="ARBA" id="ARBA00023010"/>
    </source>
</evidence>
<comment type="function">
    <text evidence="10">Part of the Sec protein translocase complex. Interacts with the SecYEG preprotein conducting channel. SecDF uses the proton motive force (PMF) to complete protein translocation after the ATP-dependent function of SecA.</text>
</comment>
<feature type="transmembrane region" description="Helical" evidence="10">
    <location>
        <begin position="185"/>
        <end position="204"/>
    </location>
</feature>
<keyword evidence="3 10" id="KW-1003">Cell membrane</keyword>
<feature type="transmembrane region" description="Helical" evidence="10">
    <location>
        <begin position="12"/>
        <end position="29"/>
    </location>
</feature>
<gene>
    <name evidence="10 13" type="primary">secF</name>
    <name evidence="13" type="ORF">RFV38_07535</name>
</gene>
<dbReference type="PANTHER" id="PTHR30081:SF8">
    <property type="entry name" value="PROTEIN TRANSLOCASE SUBUNIT SECF"/>
    <property type="match status" value="1"/>
</dbReference>
<evidence type="ECO:0000256" key="7">
    <source>
        <dbReference type="ARBA" id="ARBA00022989"/>
    </source>
</evidence>
<evidence type="ECO:0000313" key="13">
    <source>
        <dbReference type="EMBL" id="MDX8336345.1"/>
    </source>
</evidence>
<dbReference type="PROSITE" id="PS50156">
    <property type="entry name" value="SSD"/>
    <property type="match status" value="1"/>
</dbReference>
<comment type="subunit">
    <text evidence="10">Forms a complex with SecD. Part of the essential Sec protein translocation apparatus which comprises SecA, SecYEG and auxiliary proteins SecDF. Other proteins may also be involved.</text>
</comment>
<dbReference type="InterPro" id="IPR022646">
    <property type="entry name" value="SecD/SecF_CS"/>
</dbReference>
<feature type="region of interest" description="Disordered" evidence="11">
    <location>
        <begin position="291"/>
        <end position="311"/>
    </location>
</feature>
<comment type="caution">
    <text evidence="13">The sequence shown here is derived from an EMBL/GenBank/DDBJ whole genome shotgun (WGS) entry which is preliminary data.</text>
</comment>
<dbReference type="Pfam" id="PF07549">
    <property type="entry name" value="Sec_GG"/>
    <property type="match status" value="1"/>
</dbReference>
<dbReference type="InterPro" id="IPR022645">
    <property type="entry name" value="SecD/SecF_bac"/>
</dbReference>
<feature type="transmembrane region" description="Helical" evidence="10">
    <location>
        <begin position="131"/>
        <end position="148"/>
    </location>
</feature>
<feature type="domain" description="SSD" evidence="12">
    <location>
        <begin position="155"/>
        <end position="284"/>
    </location>
</feature>
<feature type="transmembrane region" description="Helical" evidence="10">
    <location>
        <begin position="263"/>
        <end position="285"/>
    </location>
</feature>
<proteinExistence type="inferred from homology"/>
<evidence type="ECO:0000256" key="2">
    <source>
        <dbReference type="ARBA" id="ARBA00022448"/>
    </source>
</evidence>
<dbReference type="HAMAP" id="MF_01464_B">
    <property type="entry name" value="SecF_B"/>
    <property type="match status" value="1"/>
</dbReference>
<dbReference type="RefSeq" id="WP_320313750.1">
    <property type="nucleotide sequence ID" value="NZ_JAVIKH010000009.1"/>
</dbReference>
<dbReference type="InterPro" id="IPR005665">
    <property type="entry name" value="SecF_bac"/>
</dbReference>
<dbReference type="NCBIfam" id="TIGR00916">
    <property type="entry name" value="2A0604s01"/>
    <property type="match status" value="1"/>
</dbReference>
<keyword evidence="7 10" id="KW-1133">Transmembrane helix</keyword>
<evidence type="ECO:0000256" key="4">
    <source>
        <dbReference type="ARBA" id="ARBA00022519"/>
    </source>
</evidence>